<evidence type="ECO:0000313" key="4">
    <source>
        <dbReference type="Proteomes" id="UP000054359"/>
    </source>
</evidence>
<feature type="non-terminal residue" evidence="3">
    <location>
        <position position="321"/>
    </location>
</feature>
<dbReference type="AlphaFoldDB" id="A0A087UFM2"/>
<keyword evidence="2" id="KW-0472">Membrane</keyword>
<dbReference type="STRING" id="407821.A0A087UFM2"/>
<evidence type="ECO:0000256" key="1">
    <source>
        <dbReference type="SAM" id="MobiDB-lite"/>
    </source>
</evidence>
<organism evidence="3 4">
    <name type="scientific">Stegodyphus mimosarum</name>
    <name type="common">African social velvet spider</name>
    <dbReference type="NCBI Taxonomy" id="407821"/>
    <lineage>
        <taxon>Eukaryota</taxon>
        <taxon>Metazoa</taxon>
        <taxon>Ecdysozoa</taxon>
        <taxon>Arthropoda</taxon>
        <taxon>Chelicerata</taxon>
        <taxon>Arachnida</taxon>
        <taxon>Araneae</taxon>
        <taxon>Araneomorphae</taxon>
        <taxon>Entelegynae</taxon>
        <taxon>Eresoidea</taxon>
        <taxon>Eresidae</taxon>
        <taxon>Stegodyphus</taxon>
    </lineage>
</organism>
<dbReference type="Proteomes" id="UP000054359">
    <property type="component" value="Unassembled WGS sequence"/>
</dbReference>
<name>A0A087UFM2_STEMI</name>
<keyword evidence="4" id="KW-1185">Reference proteome</keyword>
<evidence type="ECO:0000256" key="2">
    <source>
        <dbReference type="SAM" id="Phobius"/>
    </source>
</evidence>
<feature type="compositionally biased region" description="Polar residues" evidence="1">
    <location>
        <begin position="286"/>
        <end position="298"/>
    </location>
</feature>
<gene>
    <name evidence="3" type="ORF">X975_18667</name>
</gene>
<feature type="region of interest" description="Disordered" evidence="1">
    <location>
        <begin position="220"/>
        <end position="240"/>
    </location>
</feature>
<keyword evidence="2 3" id="KW-0812">Transmembrane</keyword>
<reference evidence="3 4" key="1">
    <citation type="submission" date="2013-11" db="EMBL/GenBank/DDBJ databases">
        <title>Genome sequencing of Stegodyphus mimosarum.</title>
        <authorList>
            <person name="Bechsgaard J."/>
        </authorList>
    </citation>
    <scope>NUCLEOTIDE SEQUENCE [LARGE SCALE GENOMIC DNA]</scope>
</reference>
<protein>
    <submittedName>
        <fullName evidence="3">Transmembrane channel-like protein 3</fullName>
    </submittedName>
</protein>
<feature type="transmembrane region" description="Helical" evidence="2">
    <location>
        <begin position="21"/>
        <end position="41"/>
    </location>
</feature>
<sequence>MIGIAEKYHPRVQLRWQLARILLLYLLNLYTLIFALFAKVYKTTDELAVLAKNITETIDAQNASLRHTRSLLGIKEDLAESTTLLSPYNCTFIIIYNCTLAALYSGLNLTDFPLTTTAFPSNMTAVDGDYFLDNSTMESEPEQLVEHISNLTALHFDTVTASDKSNDSAFGMFTDTDKMQWVAPIDSITETTENWTTLENFNESLSTLVPHLSTEFLLNETTTTGSPTEDDSTTTESGWPPELNCTVLIPVCFPTPDFTTEDSDLVSTTEGFDSTTSDDSFDLTLNGTDASENATSGQPCAGMIPAEDAPCPKKCMKEEKK</sequence>
<proteinExistence type="predicted"/>
<evidence type="ECO:0000313" key="3">
    <source>
        <dbReference type="EMBL" id="KFM76161.1"/>
    </source>
</evidence>
<accession>A0A087UFM2</accession>
<dbReference type="EMBL" id="KK119611">
    <property type="protein sequence ID" value="KFM76161.1"/>
    <property type="molecule type" value="Genomic_DNA"/>
</dbReference>
<feature type="region of interest" description="Disordered" evidence="1">
    <location>
        <begin position="286"/>
        <end position="321"/>
    </location>
</feature>
<dbReference type="OrthoDB" id="6433962at2759"/>
<keyword evidence="2" id="KW-1133">Transmembrane helix</keyword>